<keyword evidence="1" id="KW-1185">Reference proteome</keyword>
<sequence>MNSVPDVFLDAVCFQLDRSDLECLKKTSTRWSSNAGAQNSKRRELKVFLDVNQEGSQVGIRIEDLKGNTLVSSAVQPKSDRFTLIEIGFGELQQFPEEKSMEYFKKKVVPVLRSLVFKCTFSCATVARPYHRKISDLICSALHGHSQLVNITSGNLGGKCPEFIEHQVALGHLKALSLRGDAWPEAVQASLKSFVQSPRFQSLNLRWSNLTVDFDMVSCVVERFLKGNFTKSGKLLMGKLSFPIHSLADLHVEEQGEYKEWRRFRQLPAWTSSGRRLNASYLPGKKGLRLYL</sequence>
<reference evidence="2" key="1">
    <citation type="submission" date="2016-11" db="UniProtKB">
        <authorList>
            <consortium name="WormBaseParasite"/>
        </authorList>
    </citation>
    <scope>IDENTIFICATION</scope>
</reference>
<evidence type="ECO:0000313" key="2">
    <source>
        <dbReference type="WBParaSite" id="L893_g12929.t1"/>
    </source>
</evidence>
<accession>A0A1I7Y5U7</accession>
<evidence type="ECO:0000313" key="1">
    <source>
        <dbReference type="Proteomes" id="UP000095287"/>
    </source>
</evidence>
<protein>
    <submittedName>
        <fullName evidence="2">F-box domain-containing protein</fullName>
    </submittedName>
</protein>
<dbReference type="Proteomes" id="UP000095287">
    <property type="component" value="Unplaced"/>
</dbReference>
<name>A0A1I7Y5U7_9BILA</name>
<dbReference type="AlphaFoldDB" id="A0A1I7Y5U7"/>
<organism evidence="1 2">
    <name type="scientific">Steinernema glaseri</name>
    <dbReference type="NCBI Taxonomy" id="37863"/>
    <lineage>
        <taxon>Eukaryota</taxon>
        <taxon>Metazoa</taxon>
        <taxon>Ecdysozoa</taxon>
        <taxon>Nematoda</taxon>
        <taxon>Chromadorea</taxon>
        <taxon>Rhabditida</taxon>
        <taxon>Tylenchina</taxon>
        <taxon>Panagrolaimomorpha</taxon>
        <taxon>Strongyloidoidea</taxon>
        <taxon>Steinernematidae</taxon>
        <taxon>Steinernema</taxon>
    </lineage>
</organism>
<proteinExistence type="predicted"/>
<dbReference type="WBParaSite" id="L893_g12929.t1">
    <property type="protein sequence ID" value="L893_g12929.t1"/>
    <property type="gene ID" value="L893_g12929"/>
</dbReference>